<evidence type="ECO:0000313" key="2">
    <source>
        <dbReference type="EMBL" id="SEL92626.1"/>
    </source>
</evidence>
<dbReference type="RefSeq" id="WP_091837474.1">
    <property type="nucleotide sequence ID" value="NZ_FOAN01000006.1"/>
</dbReference>
<evidence type="ECO:0000256" key="1">
    <source>
        <dbReference type="SAM" id="Phobius"/>
    </source>
</evidence>
<evidence type="ECO:0000313" key="3">
    <source>
        <dbReference type="Proteomes" id="UP000199664"/>
    </source>
</evidence>
<sequence>MITATRIHLTIAMLMGLSGVTLLAAGTHSGASDNVQIAGQMLLFHAPAVIAACAARRAELLADWPARLAISLLILGVALFSADLAMRGFHGERLFLGAAPAGGFMMLGGWLGLVIAAVFAKRA</sequence>
<feature type="transmembrane region" description="Helical" evidence="1">
    <location>
        <begin position="7"/>
        <end position="25"/>
    </location>
</feature>
<dbReference type="Pfam" id="PF04241">
    <property type="entry name" value="DUF423"/>
    <property type="match status" value="1"/>
</dbReference>
<feature type="transmembrane region" description="Helical" evidence="1">
    <location>
        <begin position="95"/>
        <end position="120"/>
    </location>
</feature>
<dbReference type="Proteomes" id="UP000199664">
    <property type="component" value="Unassembled WGS sequence"/>
</dbReference>
<proteinExistence type="predicted"/>
<accession>A0A1H7U7B6</accession>
<dbReference type="InterPro" id="IPR006696">
    <property type="entry name" value="DUF423"/>
</dbReference>
<protein>
    <submittedName>
        <fullName evidence="2">Uncharacterized membrane protein YgdD, TMEM256/DUF423 family</fullName>
    </submittedName>
</protein>
<dbReference type="STRING" id="1036779.SAMN04515666_106143"/>
<dbReference type="EMBL" id="FOAN01000006">
    <property type="protein sequence ID" value="SEL92626.1"/>
    <property type="molecule type" value="Genomic_DNA"/>
</dbReference>
<keyword evidence="1" id="KW-0472">Membrane</keyword>
<reference evidence="3" key="1">
    <citation type="submission" date="2016-10" db="EMBL/GenBank/DDBJ databases">
        <authorList>
            <person name="Varghese N."/>
            <person name="Submissions S."/>
        </authorList>
    </citation>
    <scope>NUCLEOTIDE SEQUENCE [LARGE SCALE GENOMIC DNA]</scope>
    <source>
        <strain evidence="3">LMG 26383,CCUG 61248,R- 45681</strain>
    </source>
</reference>
<feature type="transmembrane region" description="Helical" evidence="1">
    <location>
        <begin position="68"/>
        <end position="89"/>
    </location>
</feature>
<feature type="transmembrane region" description="Helical" evidence="1">
    <location>
        <begin position="37"/>
        <end position="56"/>
    </location>
</feature>
<keyword evidence="3" id="KW-1185">Reference proteome</keyword>
<name>A0A1H7U7B6_9HYPH</name>
<keyword evidence="1" id="KW-1133">Transmembrane helix</keyword>
<dbReference type="AlphaFoldDB" id="A0A1H7U7B6"/>
<organism evidence="2 3">
    <name type="scientific">Bosea lupini</name>
    <dbReference type="NCBI Taxonomy" id="1036779"/>
    <lineage>
        <taxon>Bacteria</taxon>
        <taxon>Pseudomonadati</taxon>
        <taxon>Pseudomonadota</taxon>
        <taxon>Alphaproteobacteria</taxon>
        <taxon>Hyphomicrobiales</taxon>
        <taxon>Boseaceae</taxon>
        <taxon>Bosea</taxon>
    </lineage>
</organism>
<gene>
    <name evidence="2" type="ORF">SAMN04515666_106143</name>
</gene>
<keyword evidence="1" id="KW-0812">Transmembrane</keyword>